<gene>
    <name evidence="2" type="ORF">B0T25DRAFT_524070</name>
</gene>
<evidence type="ECO:0000313" key="2">
    <source>
        <dbReference type="EMBL" id="KAK3362341.1"/>
    </source>
</evidence>
<name>A0AAJ0MJ31_9PEZI</name>
<protein>
    <submittedName>
        <fullName evidence="2">Uncharacterized protein</fullName>
    </submittedName>
</protein>
<comment type="caution">
    <text evidence="2">The sequence shown here is derived from an EMBL/GenBank/DDBJ whole genome shotgun (WGS) entry which is preliminary data.</text>
</comment>
<proteinExistence type="predicted"/>
<dbReference type="InterPro" id="IPR025649">
    <property type="entry name" value="DUF4360"/>
</dbReference>
<evidence type="ECO:0000313" key="3">
    <source>
        <dbReference type="Proteomes" id="UP001275084"/>
    </source>
</evidence>
<dbReference type="Pfam" id="PF14273">
    <property type="entry name" value="DUF4360"/>
    <property type="match status" value="1"/>
</dbReference>
<reference evidence="2" key="2">
    <citation type="submission" date="2023-06" db="EMBL/GenBank/DDBJ databases">
        <authorList>
            <consortium name="Lawrence Berkeley National Laboratory"/>
            <person name="Haridas S."/>
            <person name="Hensen N."/>
            <person name="Bonometti L."/>
            <person name="Westerberg I."/>
            <person name="Brannstrom I.O."/>
            <person name="Guillou S."/>
            <person name="Cros-Aarteil S."/>
            <person name="Calhoun S."/>
            <person name="Kuo A."/>
            <person name="Mondo S."/>
            <person name="Pangilinan J."/>
            <person name="Riley R."/>
            <person name="Labutti K."/>
            <person name="Andreopoulos B."/>
            <person name="Lipzen A."/>
            <person name="Chen C."/>
            <person name="Yanf M."/>
            <person name="Daum C."/>
            <person name="Ng V."/>
            <person name="Clum A."/>
            <person name="Steindorff A."/>
            <person name="Ohm R."/>
            <person name="Martin F."/>
            <person name="Silar P."/>
            <person name="Natvig D."/>
            <person name="Lalanne C."/>
            <person name="Gautier V."/>
            <person name="Ament-Velasquez S.L."/>
            <person name="Kruys A."/>
            <person name="Hutchinson M.I."/>
            <person name="Powell A.J."/>
            <person name="Barry K."/>
            <person name="Miller A.N."/>
            <person name="Grigoriev I.V."/>
            <person name="Debuchy R."/>
            <person name="Gladieux P."/>
            <person name="Thoren M.H."/>
            <person name="Johannesson H."/>
        </authorList>
    </citation>
    <scope>NUCLEOTIDE SEQUENCE</scope>
    <source>
        <strain evidence="2">CBS 955.72</strain>
    </source>
</reference>
<feature type="region of interest" description="Disordered" evidence="1">
    <location>
        <begin position="99"/>
        <end position="118"/>
    </location>
</feature>
<keyword evidence="3" id="KW-1185">Reference proteome</keyword>
<evidence type="ECO:0000256" key="1">
    <source>
        <dbReference type="SAM" id="MobiDB-lite"/>
    </source>
</evidence>
<reference evidence="2" key="1">
    <citation type="journal article" date="2023" name="Mol. Phylogenet. Evol.">
        <title>Genome-scale phylogeny and comparative genomics of the fungal order Sordariales.</title>
        <authorList>
            <person name="Hensen N."/>
            <person name="Bonometti L."/>
            <person name="Westerberg I."/>
            <person name="Brannstrom I.O."/>
            <person name="Guillou S."/>
            <person name="Cros-Aarteil S."/>
            <person name="Calhoun S."/>
            <person name="Haridas S."/>
            <person name="Kuo A."/>
            <person name="Mondo S."/>
            <person name="Pangilinan J."/>
            <person name="Riley R."/>
            <person name="LaButti K."/>
            <person name="Andreopoulos B."/>
            <person name="Lipzen A."/>
            <person name="Chen C."/>
            <person name="Yan M."/>
            <person name="Daum C."/>
            <person name="Ng V."/>
            <person name="Clum A."/>
            <person name="Steindorff A."/>
            <person name="Ohm R.A."/>
            <person name="Martin F."/>
            <person name="Silar P."/>
            <person name="Natvig D.O."/>
            <person name="Lalanne C."/>
            <person name="Gautier V."/>
            <person name="Ament-Velasquez S.L."/>
            <person name="Kruys A."/>
            <person name="Hutchinson M.I."/>
            <person name="Powell A.J."/>
            <person name="Barry K."/>
            <person name="Miller A.N."/>
            <person name="Grigoriev I.V."/>
            <person name="Debuchy R."/>
            <person name="Gladieux P."/>
            <person name="Hiltunen Thoren M."/>
            <person name="Johannesson H."/>
        </authorList>
    </citation>
    <scope>NUCLEOTIDE SEQUENCE</scope>
    <source>
        <strain evidence="2">CBS 955.72</strain>
    </source>
</reference>
<sequence>MDNTAKLRTETASTALNLTFRSTVADSGGEHTRTHKLTTDIPRLAPIQSGPLSSSRTTVYKEDRQLREPGLSSLTMQIPLVLDRPIPWITSIAETLRATTEPATTTTTTTTAAAEASTSSAMGPLARLTVLLAAAFPALVASDTPSSLPHITSISFSGNGCAKDPGFSGGFSDPSITYNSFSARYPGESQTVNCEVHIQASGASPGWQVTLKDNWVRGRVALGPGTSLTYYTSVYFSQDAARTGSVRGTVKNDGGDILRQDVTLHSELHNKAWSPCTGSDGYTGILNINFRGALQGDGSWATFEAYNQNWDLEWRRC</sequence>
<accession>A0AAJ0MJ31</accession>
<dbReference type="PANTHER" id="PTHR38847">
    <property type="match status" value="1"/>
</dbReference>
<dbReference type="Proteomes" id="UP001275084">
    <property type="component" value="Unassembled WGS sequence"/>
</dbReference>
<organism evidence="2 3">
    <name type="scientific">Lasiosphaeria hispida</name>
    <dbReference type="NCBI Taxonomy" id="260671"/>
    <lineage>
        <taxon>Eukaryota</taxon>
        <taxon>Fungi</taxon>
        <taxon>Dikarya</taxon>
        <taxon>Ascomycota</taxon>
        <taxon>Pezizomycotina</taxon>
        <taxon>Sordariomycetes</taxon>
        <taxon>Sordariomycetidae</taxon>
        <taxon>Sordariales</taxon>
        <taxon>Lasiosphaeriaceae</taxon>
        <taxon>Lasiosphaeria</taxon>
    </lineage>
</organism>
<dbReference type="AlphaFoldDB" id="A0AAJ0MJ31"/>
<dbReference type="EMBL" id="JAUIQD010000001">
    <property type="protein sequence ID" value="KAK3362341.1"/>
    <property type="molecule type" value="Genomic_DNA"/>
</dbReference>
<dbReference type="PANTHER" id="PTHR38847:SF1">
    <property type="entry name" value="PSEUDOURIDINE SYNTHASE RSUA_RLUA-LIKE DOMAIN-CONTAINING PROTEIN"/>
    <property type="match status" value="1"/>
</dbReference>